<feature type="compositionally biased region" description="Polar residues" evidence="7">
    <location>
        <begin position="310"/>
        <end position="321"/>
    </location>
</feature>
<accession>A0A5A8C5F5</accession>
<evidence type="ECO:0000256" key="7">
    <source>
        <dbReference type="SAM" id="MobiDB-lite"/>
    </source>
</evidence>
<keyword evidence="4 8" id="KW-1133">Transmembrane helix</keyword>
<dbReference type="Pfam" id="PF00211">
    <property type="entry name" value="Guanylate_cyc"/>
    <property type="match status" value="1"/>
</dbReference>
<dbReference type="SMART" id="SM00044">
    <property type="entry name" value="CYCc"/>
    <property type="match status" value="1"/>
</dbReference>
<comment type="subcellular location">
    <subcellularLocation>
        <location evidence="1">Membrane</location>
    </subcellularLocation>
</comment>
<dbReference type="SUPFAM" id="SSF55073">
    <property type="entry name" value="Nucleotide cyclase"/>
    <property type="match status" value="1"/>
</dbReference>
<feature type="compositionally biased region" description="Low complexity" evidence="7">
    <location>
        <begin position="415"/>
        <end position="428"/>
    </location>
</feature>
<feature type="region of interest" description="Disordered" evidence="7">
    <location>
        <begin position="1641"/>
        <end position="1660"/>
    </location>
</feature>
<evidence type="ECO:0000256" key="3">
    <source>
        <dbReference type="ARBA" id="ARBA00022741"/>
    </source>
</evidence>
<feature type="transmembrane region" description="Helical" evidence="8">
    <location>
        <begin position="551"/>
        <end position="569"/>
    </location>
</feature>
<feature type="compositionally biased region" description="Gly residues" evidence="7">
    <location>
        <begin position="905"/>
        <end position="919"/>
    </location>
</feature>
<feature type="transmembrane region" description="Helical" evidence="8">
    <location>
        <begin position="524"/>
        <end position="545"/>
    </location>
</feature>
<evidence type="ECO:0000256" key="1">
    <source>
        <dbReference type="ARBA" id="ARBA00004370"/>
    </source>
</evidence>
<feature type="compositionally biased region" description="Basic and acidic residues" evidence="7">
    <location>
        <begin position="378"/>
        <end position="387"/>
    </location>
</feature>
<name>A0A5A8C5F5_CAFRO</name>
<comment type="caution">
    <text evidence="10">The sequence shown here is derived from an EMBL/GenBank/DDBJ whole genome shotgun (WGS) entry which is preliminary data.</text>
</comment>
<reference evidence="10 11" key="1">
    <citation type="submission" date="2019-07" db="EMBL/GenBank/DDBJ databases">
        <title>Genomes of Cafeteria roenbergensis.</title>
        <authorList>
            <person name="Fischer M.G."/>
            <person name="Hackl T."/>
            <person name="Roman M."/>
        </authorList>
    </citation>
    <scope>NUCLEOTIDE SEQUENCE [LARGE SCALE GENOMIC DNA]</scope>
    <source>
        <strain evidence="10 11">RCC970-E3</strain>
    </source>
</reference>
<evidence type="ECO:0000256" key="8">
    <source>
        <dbReference type="SAM" id="Phobius"/>
    </source>
</evidence>
<feature type="compositionally biased region" description="Low complexity" evidence="7">
    <location>
        <begin position="1934"/>
        <end position="1944"/>
    </location>
</feature>
<evidence type="ECO:0000256" key="4">
    <source>
        <dbReference type="ARBA" id="ARBA00022989"/>
    </source>
</evidence>
<proteinExistence type="predicted"/>
<feature type="compositionally biased region" description="Low complexity" evidence="7">
    <location>
        <begin position="862"/>
        <end position="882"/>
    </location>
</feature>
<dbReference type="GO" id="GO:0001653">
    <property type="term" value="F:peptide receptor activity"/>
    <property type="evidence" value="ECO:0007669"/>
    <property type="project" value="TreeGrafter"/>
</dbReference>
<feature type="compositionally biased region" description="Low complexity" evidence="7">
    <location>
        <begin position="1805"/>
        <end position="1819"/>
    </location>
</feature>
<sequence length="1944" mass="199127">METAQGFRFAQMLSRVAGELLDVPPDEALIAYRYMSDPVTARCTNHFIRTMEKAYLMPSGSGGQMGAVSHRADGAIKTQRTRGNDRSVQNLRHILEKEEAADQATRLGIDGPSATGHHGSEGSAMSVGGERMGGRRSGMMTLPGAASIEDGDDDRTSMHPEARSKAGEHVRPRSAAEGRSGTVSSSSKSGVLARGTWGSFSRGGARRGGAPSALQASSSAAASGADALRLSTVDEVSPPPVSAGPARAFGRKGSTTPDVPRSRKRDAMASARHAAQAASRQAPHTVASGHRSLSARDVADGRRARKPSRKQMQSASATWGRSQPVAAGTRGTVKSDLGSLDELVDEGVVDDDEDDEDDADDASLAGRRPTFPTAATATRERARADAKRRTRHERQRRQRDSMDYLSVDESDLYSESESSSDSSTVTSDRVGFGSQAMVAHGSGNTHQEFPSRAPFSGKAASPGTSLRGGVIQTASGHRLPGVPCARWQAIEEWYWGLDPRFDDEHTEAVFQALRMRRTYRSVRGVLPVLVVMSVALLALASLALFKYDAWVILPLVTGVGSVLAMLRVIQRHSREFSDSPKAGHGLASADGRTPADSSHRHAHGADDELEDAIAGAAGGEDVFDATDGMFRDDGTLSGDLGGFAQDESPHEAAQRAMNAERQRIDGSDVAAEVGLVPSPVGDGASGAAASPAEAVFGSKVRASRKGSPVPLHPGANKSWASGHFAAASKDSQAPDTPADGPDAGGLKRRTATAPPGASVFALRTVQSATLTPAARILEGTEIAASGSPHARRNVALASGSSGALSSIAARQAAVAAAGTSTSDMSSQPTGPIVASSGGTARGGSKLAGNSSATTVQGYADKQGGTQQGVRRGGRVPQARRPGFGFEGTSASDSQGPDTSERVPTGPGGSAVGSSIGSGDGLRRQGGAAAGAQNPRLGSPVDSTGSRPPIRMEAVAEAPAGTAGHSAAGPAAGGAAAPLSSVRDQAAVAAGTDDLATPPAPVSDHVAPSSRPGIERPKLDIDAMHTSGSAPGQQGAGREHPAWMHSPTGRGPAAASPGHASLGHASTAPDPSSKWSWRGNSPANQRPNGVVFASRVDQQSAPVHSFAESGGGGSAVRGDQSTTDGIGQLHSTRHANARSRARVVRRGAARSTADVVCAWLAARCGAVASRVPGCKHALEADAVLAGLVFMLHTSVCCTIVAKEFLGYPSIAPIVAAMGDGGLNDPLTGGSGTAEQASLLSSQAACVHSVPVPLVFMFALPLLPFSSGAMATLSLGGALSVLVARAIFGLLDPTACLPAELAATVLMLFVPLFFAVFDAAGQESQDRHALLQRLASRRAKTQADGVLEQLLPTHVNEKLRRNEPVPFEIHPNDVVMLWADLVGFTALSSSLKPHQVMAILNALYSRFDALVERAHLWKVDTIGDAYVIIGGLVDSHQLRPGEAPPRSDMPGPELVERLFGVATSMREQVRAVAQATGQDIGIRIGIHSGPVATGIIGTLRPRWHVFGPTVLEAEHMESEGRRSWIQVSEAAFRLYNMRGFSLVERVRHPEAVVRPTPPVNEYGEPLAPPPQPRIALPPVDEAALPGPLPKWLDAQEAAEAAVEAREAEAAAANGGRHWVRPPRMDGAGAIWSFWLHPNEGPPAASAVPGGGGAGAWGGPGGGNLPQSHALPPSPATAAANFGDALALPPYLTALAPPIDPMSDVATRAVTTTHVTQAVAPPMPPAAPSAAWAPSPPGAPAGAMQTSGPAFAGANSPLARALASMAAAGGDSTTGSSPPGIEWGAHAPQPAARPRIEAPAPPSGPRVPFGGSQPAPSAAGAFTVPTIDTAASQAGQPKPAQLQGDARAARDATAPPATGAAFKARDHAAAGPSAAGGRRGSGPVIGPGGEQLRPAQSSVRMFLQQGTLANVAPGHLLAASRGTAGVAGARGSQSPEAAAPAPAARQL</sequence>
<evidence type="ECO:0000313" key="11">
    <source>
        <dbReference type="Proteomes" id="UP000324907"/>
    </source>
</evidence>
<dbReference type="PROSITE" id="PS50125">
    <property type="entry name" value="GUANYLATE_CYCLASE_2"/>
    <property type="match status" value="1"/>
</dbReference>
<evidence type="ECO:0000259" key="9">
    <source>
        <dbReference type="PROSITE" id="PS50125"/>
    </source>
</evidence>
<dbReference type="EMBL" id="VLTL01000271">
    <property type="protein sequence ID" value="KAA0148055.1"/>
    <property type="molecule type" value="Genomic_DNA"/>
</dbReference>
<feature type="compositionally biased region" description="Acidic residues" evidence="7">
    <location>
        <begin position="342"/>
        <end position="361"/>
    </location>
</feature>
<dbReference type="GO" id="GO:0000166">
    <property type="term" value="F:nucleotide binding"/>
    <property type="evidence" value="ECO:0007669"/>
    <property type="project" value="UniProtKB-KW"/>
</dbReference>
<dbReference type="PANTHER" id="PTHR11920:SF335">
    <property type="entry name" value="GUANYLATE CYCLASE"/>
    <property type="match status" value="1"/>
</dbReference>
<keyword evidence="2 8" id="KW-0812">Transmembrane</keyword>
<gene>
    <name evidence="10" type="ORF">FNF28_07490</name>
</gene>
<feature type="compositionally biased region" description="Basic and acidic residues" evidence="7">
    <location>
        <begin position="154"/>
        <end position="176"/>
    </location>
</feature>
<feature type="compositionally biased region" description="Polar residues" evidence="7">
    <location>
        <begin position="847"/>
        <end position="856"/>
    </location>
</feature>
<organism evidence="10 11">
    <name type="scientific">Cafeteria roenbergensis</name>
    <name type="common">Marine flagellate</name>
    <dbReference type="NCBI Taxonomy" id="33653"/>
    <lineage>
        <taxon>Eukaryota</taxon>
        <taxon>Sar</taxon>
        <taxon>Stramenopiles</taxon>
        <taxon>Bigyra</taxon>
        <taxon>Opalozoa</taxon>
        <taxon>Bicosoecida</taxon>
        <taxon>Cafeteriaceae</taxon>
        <taxon>Cafeteria</taxon>
    </lineage>
</organism>
<dbReference type="GO" id="GO:0035556">
    <property type="term" value="P:intracellular signal transduction"/>
    <property type="evidence" value="ECO:0007669"/>
    <property type="project" value="InterPro"/>
</dbReference>
<feature type="compositionally biased region" description="Low complexity" evidence="7">
    <location>
        <begin position="362"/>
        <end position="377"/>
    </location>
</feature>
<evidence type="ECO:0000256" key="6">
    <source>
        <dbReference type="ARBA" id="ARBA00023239"/>
    </source>
</evidence>
<feature type="compositionally biased region" description="Polar residues" evidence="7">
    <location>
        <begin position="1068"/>
        <end position="1086"/>
    </location>
</feature>
<feature type="transmembrane region" description="Helical" evidence="8">
    <location>
        <begin position="1267"/>
        <end position="1286"/>
    </location>
</feature>
<keyword evidence="6" id="KW-0456">Lyase</keyword>
<dbReference type="Proteomes" id="UP000324907">
    <property type="component" value="Unassembled WGS sequence"/>
</dbReference>
<feature type="compositionally biased region" description="Polar residues" evidence="7">
    <location>
        <begin position="888"/>
        <end position="897"/>
    </location>
</feature>
<keyword evidence="5 8" id="KW-0472">Membrane</keyword>
<dbReference type="CDD" id="cd07302">
    <property type="entry name" value="CHD"/>
    <property type="match status" value="1"/>
</dbReference>
<feature type="region of interest" description="Disordered" evidence="7">
    <location>
        <begin position="1721"/>
        <end position="1741"/>
    </location>
</feature>
<dbReference type="GO" id="GO:0007168">
    <property type="term" value="P:receptor guanylyl cyclase signaling pathway"/>
    <property type="evidence" value="ECO:0007669"/>
    <property type="project" value="TreeGrafter"/>
</dbReference>
<feature type="region of interest" description="Disordered" evidence="7">
    <location>
        <begin position="232"/>
        <end position="462"/>
    </location>
</feature>
<feature type="transmembrane region" description="Helical" evidence="8">
    <location>
        <begin position="1293"/>
        <end position="1315"/>
    </location>
</feature>
<feature type="compositionally biased region" description="Low complexity" evidence="7">
    <location>
        <begin position="268"/>
        <end position="282"/>
    </location>
</feature>
<feature type="compositionally biased region" description="Basic and acidic residues" evidence="7">
    <location>
        <begin position="1012"/>
        <end position="1022"/>
    </location>
</feature>
<dbReference type="InterPro" id="IPR029787">
    <property type="entry name" value="Nucleotide_cyclase"/>
</dbReference>
<feature type="compositionally biased region" description="Low complexity" evidence="7">
    <location>
        <begin position="180"/>
        <end position="191"/>
    </location>
</feature>
<evidence type="ECO:0000313" key="10">
    <source>
        <dbReference type="EMBL" id="KAA0148055.1"/>
    </source>
</evidence>
<feature type="region of interest" description="Disordered" evidence="7">
    <location>
        <begin position="819"/>
        <end position="947"/>
    </location>
</feature>
<feature type="region of interest" description="Disordered" evidence="7">
    <location>
        <begin position="1762"/>
        <end position="1889"/>
    </location>
</feature>
<feature type="region of interest" description="Disordered" evidence="7">
    <location>
        <begin position="701"/>
        <end position="755"/>
    </location>
</feature>
<feature type="compositionally biased region" description="Gly residues" evidence="7">
    <location>
        <begin position="1646"/>
        <end position="1660"/>
    </location>
</feature>
<dbReference type="GO" id="GO:0005886">
    <property type="term" value="C:plasma membrane"/>
    <property type="evidence" value="ECO:0007669"/>
    <property type="project" value="TreeGrafter"/>
</dbReference>
<keyword evidence="3" id="KW-0547">Nucleotide-binding</keyword>
<protein>
    <recommendedName>
        <fullName evidence="9">Guanylate cyclase domain-containing protein</fullName>
    </recommendedName>
</protein>
<dbReference type="PANTHER" id="PTHR11920">
    <property type="entry name" value="GUANYLYL CYCLASE"/>
    <property type="match status" value="1"/>
</dbReference>
<feature type="compositionally biased region" description="Low complexity" evidence="7">
    <location>
        <begin position="1762"/>
        <end position="1777"/>
    </location>
</feature>
<dbReference type="GO" id="GO:0004016">
    <property type="term" value="F:adenylate cyclase activity"/>
    <property type="evidence" value="ECO:0007669"/>
    <property type="project" value="TreeGrafter"/>
</dbReference>
<evidence type="ECO:0000256" key="2">
    <source>
        <dbReference type="ARBA" id="ARBA00022692"/>
    </source>
</evidence>
<feature type="domain" description="Guanylate cyclase" evidence="9">
    <location>
        <begin position="1373"/>
        <end position="1515"/>
    </location>
</feature>
<feature type="region of interest" description="Disordered" evidence="7">
    <location>
        <begin position="1922"/>
        <end position="1944"/>
    </location>
</feature>
<dbReference type="Gene3D" id="3.30.70.1230">
    <property type="entry name" value="Nucleotide cyclase"/>
    <property type="match status" value="1"/>
</dbReference>
<evidence type="ECO:0000256" key="5">
    <source>
        <dbReference type="ARBA" id="ARBA00023136"/>
    </source>
</evidence>
<feature type="compositionally biased region" description="Low complexity" evidence="7">
    <location>
        <begin position="198"/>
        <end position="217"/>
    </location>
</feature>
<feature type="region of interest" description="Disordered" evidence="7">
    <location>
        <begin position="101"/>
        <end position="217"/>
    </location>
</feature>
<feature type="compositionally biased region" description="Low complexity" evidence="7">
    <location>
        <begin position="1848"/>
        <end position="1858"/>
    </location>
</feature>
<feature type="region of interest" description="Disordered" evidence="7">
    <location>
        <begin position="577"/>
        <end position="605"/>
    </location>
</feature>
<dbReference type="InterPro" id="IPR001054">
    <property type="entry name" value="A/G_cyclase"/>
</dbReference>
<dbReference type="InterPro" id="IPR050401">
    <property type="entry name" value="Cyclic_nucleotide_synthase"/>
</dbReference>
<feature type="compositionally biased region" description="Gly residues" evidence="7">
    <location>
        <begin position="1874"/>
        <end position="1886"/>
    </location>
</feature>
<feature type="compositionally biased region" description="Basic residues" evidence="7">
    <location>
        <begin position="388"/>
        <end position="397"/>
    </location>
</feature>
<feature type="region of interest" description="Disordered" evidence="7">
    <location>
        <begin position="984"/>
        <end position="1087"/>
    </location>
</feature>
<dbReference type="GO" id="GO:0004383">
    <property type="term" value="F:guanylate cyclase activity"/>
    <property type="evidence" value="ECO:0007669"/>
    <property type="project" value="TreeGrafter"/>
</dbReference>